<dbReference type="EMBL" id="JAGGJX010000001">
    <property type="protein sequence ID" value="MBP1854231.1"/>
    <property type="molecule type" value="Genomic_DNA"/>
</dbReference>
<keyword evidence="10" id="KW-1185">Reference proteome</keyword>
<keyword evidence="2 9" id="KW-0808">Transferase</keyword>
<evidence type="ECO:0000256" key="7">
    <source>
        <dbReference type="ARBA" id="ARBA00023150"/>
    </source>
</evidence>
<name>A0ABS4E8F9_9FIRM</name>
<dbReference type="SUPFAM" id="SSF53448">
    <property type="entry name" value="Nucleotide-diphospho-sugar transferases"/>
    <property type="match status" value="1"/>
</dbReference>
<dbReference type="Proteomes" id="UP000767291">
    <property type="component" value="Unassembled WGS sequence"/>
</dbReference>
<keyword evidence="4" id="KW-0547">Nucleotide-binding</keyword>
<evidence type="ECO:0000259" key="8">
    <source>
        <dbReference type="Pfam" id="PF12804"/>
    </source>
</evidence>
<dbReference type="InterPro" id="IPR025877">
    <property type="entry name" value="MobA-like_NTP_Trfase"/>
</dbReference>
<dbReference type="Pfam" id="PF12804">
    <property type="entry name" value="NTP_transf_3"/>
    <property type="match status" value="1"/>
</dbReference>
<keyword evidence="9" id="KW-0548">Nucleotidyltransferase</keyword>
<comment type="caution">
    <text evidence="9">The sequence shown here is derived from an EMBL/GenBank/DDBJ whole genome shotgun (WGS) entry which is preliminary data.</text>
</comment>
<evidence type="ECO:0000313" key="9">
    <source>
        <dbReference type="EMBL" id="MBP1854231.1"/>
    </source>
</evidence>
<keyword evidence="5" id="KW-0460">Magnesium</keyword>
<keyword evidence="3" id="KW-0479">Metal-binding</keyword>
<feature type="domain" description="MobA-like NTP transferase" evidence="8">
    <location>
        <begin position="1"/>
        <end position="128"/>
    </location>
</feature>
<sequence>MGKNKAFLKFKNSNFIDIAIEAFKNFDEVIVISNEKNLFSNYNVKVYEDEIKELGPIGGIYTALNVSKYDIVVVACDMPFVNSFVVEKIAKQMYDISIVSVYDEKIQPLCSGYKKEILKEVKLCISKNNLKLKNLVDRIDKKHVYFNLSENYFKNINTIEEFENIDRI</sequence>
<evidence type="ECO:0000313" key="10">
    <source>
        <dbReference type="Proteomes" id="UP000767291"/>
    </source>
</evidence>
<evidence type="ECO:0000256" key="2">
    <source>
        <dbReference type="ARBA" id="ARBA00022679"/>
    </source>
</evidence>
<evidence type="ECO:0000256" key="4">
    <source>
        <dbReference type="ARBA" id="ARBA00022741"/>
    </source>
</evidence>
<dbReference type="GO" id="GO:0061603">
    <property type="term" value="F:molybdenum cofactor guanylyltransferase activity"/>
    <property type="evidence" value="ECO:0007669"/>
    <property type="project" value="UniProtKB-EC"/>
</dbReference>
<evidence type="ECO:0000256" key="3">
    <source>
        <dbReference type="ARBA" id="ARBA00022723"/>
    </source>
</evidence>
<dbReference type="InterPro" id="IPR013482">
    <property type="entry name" value="Molybde_CF_guanTrfase"/>
</dbReference>
<gene>
    <name evidence="9" type="ORF">J2Z43_000621</name>
</gene>
<accession>A0ABS4E8F9</accession>
<keyword evidence="6" id="KW-0342">GTP-binding</keyword>
<reference evidence="9 10" key="1">
    <citation type="submission" date="2021-03" db="EMBL/GenBank/DDBJ databases">
        <title>Genomic Encyclopedia of Type Strains, Phase IV (KMG-IV): sequencing the most valuable type-strain genomes for metagenomic binning, comparative biology and taxonomic classification.</title>
        <authorList>
            <person name="Goeker M."/>
        </authorList>
    </citation>
    <scope>NUCLEOTIDE SEQUENCE [LARGE SCALE GENOMIC DNA]</scope>
    <source>
        <strain evidence="9 10">DSM 1289</strain>
    </source>
</reference>
<dbReference type="InterPro" id="IPR029044">
    <property type="entry name" value="Nucleotide-diphossugar_trans"/>
</dbReference>
<evidence type="ECO:0000256" key="6">
    <source>
        <dbReference type="ARBA" id="ARBA00023134"/>
    </source>
</evidence>
<dbReference type="EC" id="2.7.7.77" evidence="9"/>
<dbReference type="CDD" id="cd02503">
    <property type="entry name" value="MobA"/>
    <property type="match status" value="1"/>
</dbReference>
<dbReference type="Gene3D" id="3.90.550.10">
    <property type="entry name" value="Spore Coat Polysaccharide Biosynthesis Protein SpsA, Chain A"/>
    <property type="match status" value="1"/>
</dbReference>
<dbReference type="PANTHER" id="PTHR19136">
    <property type="entry name" value="MOLYBDENUM COFACTOR GUANYLYLTRANSFERASE"/>
    <property type="match status" value="1"/>
</dbReference>
<proteinExistence type="predicted"/>
<evidence type="ECO:0000256" key="1">
    <source>
        <dbReference type="ARBA" id="ARBA00022490"/>
    </source>
</evidence>
<keyword evidence="1" id="KW-0963">Cytoplasm</keyword>
<keyword evidence="7" id="KW-0501">Molybdenum cofactor biosynthesis</keyword>
<protein>
    <submittedName>
        <fullName evidence="9">Molybdopterin-guanine dinucleotide biosynthesis protein A</fullName>
        <ecNumber evidence="9">2.7.7.77</ecNumber>
    </submittedName>
</protein>
<dbReference type="PANTHER" id="PTHR19136:SF81">
    <property type="entry name" value="MOLYBDENUM COFACTOR GUANYLYLTRANSFERASE"/>
    <property type="match status" value="1"/>
</dbReference>
<organism evidence="9 10">
    <name type="scientific">Metaclostridioides mangenotii</name>
    <dbReference type="NCBI Taxonomy" id="1540"/>
    <lineage>
        <taxon>Bacteria</taxon>
        <taxon>Bacillati</taxon>
        <taxon>Bacillota</taxon>
        <taxon>Clostridia</taxon>
        <taxon>Peptostreptococcales</taxon>
        <taxon>Peptostreptococcaceae</taxon>
        <taxon>Metaclostridioides</taxon>
    </lineage>
</organism>
<evidence type="ECO:0000256" key="5">
    <source>
        <dbReference type="ARBA" id="ARBA00022842"/>
    </source>
</evidence>